<comment type="similarity">
    <text evidence="1">Belongs to the ComF/GntX family.</text>
</comment>
<keyword evidence="2" id="KW-0808">Transferase</keyword>
<dbReference type="Gene3D" id="3.40.50.2020">
    <property type="match status" value="1"/>
</dbReference>
<dbReference type="STRING" id="1619044.UY92_C0009G0063"/>
<dbReference type="SUPFAM" id="SSF53271">
    <property type="entry name" value="PRTase-like"/>
    <property type="match status" value="1"/>
</dbReference>
<dbReference type="AlphaFoldDB" id="A0A0G2B9W4"/>
<dbReference type="Proteomes" id="UP000033870">
    <property type="component" value="Unassembled WGS sequence"/>
</dbReference>
<dbReference type="EMBL" id="LCRX01000009">
    <property type="protein sequence ID" value="KKW42259.1"/>
    <property type="molecule type" value="Genomic_DNA"/>
</dbReference>
<dbReference type="PANTHER" id="PTHR47505:SF1">
    <property type="entry name" value="DNA UTILIZATION PROTEIN YHGH"/>
    <property type="match status" value="1"/>
</dbReference>
<organism evidence="2 3">
    <name type="scientific">Candidatus Magasanikbacteria bacterium GW2011_GWA2_56_11</name>
    <dbReference type="NCBI Taxonomy" id="1619044"/>
    <lineage>
        <taxon>Bacteria</taxon>
        <taxon>Candidatus Magasanikiibacteriota</taxon>
    </lineage>
</organism>
<proteinExistence type="inferred from homology"/>
<evidence type="ECO:0000313" key="3">
    <source>
        <dbReference type="Proteomes" id="UP000033870"/>
    </source>
</evidence>
<protein>
    <submittedName>
        <fullName evidence="2">Phosphoribosyltransferase</fullName>
    </submittedName>
</protein>
<reference evidence="2 3" key="1">
    <citation type="journal article" date="2015" name="Nature">
        <title>rRNA introns, odd ribosomes, and small enigmatic genomes across a large radiation of phyla.</title>
        <authorList>
            <person name="Brown C.T."/>
            <person name="Hug L.A."/>
            <person name="Thomas B.C."/>
            <person name="Sharon I."/>
            <person name="Castelle C.J."/>
            <person name="Singh A."/>
            <person name="Wilkins M.J."/>
            <person name="Williams K.H."/>
            <person name="Banfield J.F."/>
        </authorList>
    </citation>
    <scope>NUCLEOTIDE SEQUENCE [LARGE SCALE GENOMIC DNA]</scope>
</reference>
<gene>
    <name evidence="2" type="ORF">UY92_C0009G0063</name>
</gene>
<keyword evidence="2" id="KW-0328">Glycosyltransferase</keyword>
<dbReference type="InterPro" id="IPR051910">
    <property type="entry name" value="ComF/GntX_DNA_util-trans"/>
</dbReference>
<evidence type="ECO:0000256" key="1">
    <source>
        <dbReference type="ARBA" id="ARBA00008007"/>
    </source>
</evidence>
<evidence type="ECO:0000313" key="2">
    <source>
        <dbReference type="EMBL" id="KKW42259.1"/>
    </source>
</evidence>
<sequence length="253" mass="27419">MYTKLAADFFKYWSGMTIRRGISQAGVWLAEVLFPLFCLKCGAEGSILCSVCRAALSPPGFFACPLCHRPRAGGRACRRCRSDSALDSHSALAAYREDDIWGRLIRTCKYQYVSQAVLALDPAIAAFCRANPFFFGFGQPVVIPVPLHPCREAERGFNQASLVALSLAAALGLRVAPLLARPAWTRQQAKLGRGERERNVRGAFSLARGVSEAPRAVILADDVYTTGSTMQECARVLKAAGAGWVTGFTLARG</sequence>
<dbReference type="GO" id="GO:0016757">
    <property type="term" value="F:glycosyltransferase activity"/>
    <property type="evidence" value="ECO:0007669"/>
    <property type="project" value="UniProtKB-KW"/>
</dbReference>
<comment type="caution">
    <text evidence="2">The sequence shown here is derived from an EMBL/GenBank/DDBJ whole genome shotgun (WGS) entry which is preliminary data.</text>
</comment>
<dbReference type="CDD" id="cd06223">
    <property type="entry name" value="PRTases_typeI"/>
    <property type="match status" value="1"/>
</dbReference>
<dbReference type="InterPro" id="IPR029057">
    <property type="entry name" value="PRTase-like"/>
</dbReference>
<accession>A0A0G2B9W4</accession>
<name>A0A0G2B9W4_9BACT</name>
<dbReference type="PANTHER" id="PTHR47505">
    <property type="entry name" value="DNA UTILIZATION PROTEIN YHGH"/>
    <property type="match status" value="1"/>
</dbReference>
<dbReference type="InterPro" id="IPR000836">
    <property type="entry name" value="PRTase_dom"/>
</dbReference>